<dbReference type="GO" id="GO:0048812">
    <property type="term" value="P:neuron projection morphogenesis"/>
    <property type="evidence" value="ECO:0007669"/>
    <property type="project" value="TreeGrafter"/>
</dbReference>
<protein>
    <recommendedName>
        <fullName evidence="4">Nerve growth factor-related domain-containing protein</fullName>
    </recommendedName>
</protein>
<dbReference type="PROSITE" id="PS50270">
    <property type="entry name" value="NGF_2"/>
    <property type="match status" value="1"/>
</dbReference>
<dbReference type="Pfam" id="PF00243">
    <property type="entry name" value="NGF"/>
    <property type="match status" value="1"/>
</dbReference>
<evidence type="ECO:0000313" key="5">
    <source>
        <dbReference type="EMBL" id="OQV25634.1"/>
    </source>
</evidence>
<organism evidence="5 6">
    <name type="scientific">Hypsibius exemplaris</name>
    <name type="common">Freshwater tardigrade</name>
    <dbReference type="NCBI Taxonomy" id="2072580"/>
    <lineage>
        <taxon>Eukaryota</taxon>
        <taxon>Metazoa</taxon>
        <taxon>Ecdysozoa</taxon>
        <taxon>Tardigrada</taxon>
        <taxon>Eutardigrada</taxon>
        <taxon>Parachela</taxon>
        <taxon>Hypsibioidea</taxon>
        <taxon>Hypsibiidae</taxon>
        <taxon>Hypsibius</taxon>
    </lineage>
</organism>
<name>A0A1W0XDT9_HYPEX</name>
<dbReference type="InterPro" id="IPR002072">
    <property type="entry name" value="Nerve_growth_factor-rel"/>
</dbReference>
<feature type="signal peptide" evidence="3">
    <location>
        <begin position="1"/>
        <end position="23"/>
    </location>
</feature>
<dbReference type="Gene3D" id="2.10.90.10">
    <property type="entry name" value="Cystine-knot cytokines"/>
    <property type="match status" value="1"/>
</dbReference>
<dbReference type="EMBL" id="MTYJ01000002">
    <property type="protein sequence ID" value="OQV25634.1"/>
    <property type="molecule type" value="Genomic_DNA"/>
</dbReference>
<feature type="domain" description="Nerve growth factor-related" evidence="4">
    <location>
        <begin position="50"/>
        <end position="168"/>
    </location>
</feature>
<keyword evidence="3" id="KW-0732">Signal</keyword>
<feature type="chain" id="PRO_5013184458" description="Nerve growth factor-related domain-containing protein" evidence="3">
    <location>
        <begin position="24"/>
        <end position="175"/>
    </location>
</feature>
<dbReference type="OrthoDB" id="10040891at2759"/>
<dbReference type="GO" id="GO:0021675">
    <property type="term" value="P:nerve development"/>
    <property type="evidence" value="ECO:0007669"/>
    <property type="project" value="TreeGrafter"/>
</dbReference>
<dbReference type="GO" id="GO:0038180">
    <property type="term" value="P:nerve growth factor signaling pathway"/>
    <property type="evidence" value="ECO:0007669"/>
    <property type="project" value="TreeGrafter"/>
</dbReference>
<dbReference type="PANTHER" id="PTHR11589">
    <property type="entry name" value="NERVE GROWTH FACTOR NGF -RELATED"/>
    <property type="match status" value="1"/>
</dbReference>
<keyword evidence="2" id="KW-0339">Growth factor</keyword>
<dbReference type="GO" id="GO:0005163">
    <property type="term" value="F:nerve growth factor receptor binding"/>
    <property type="evidence" value="ECO:0007669"/>
    <property type="project" value="TreeGrafter"/>
</dbReference>
<comment type="caution">
    <text evidence="5">The sequence shown here is derived from an EMBL/GenBank/DDBJ whole genome shotgun (WGS) entry which is preliminary data.</text>
</comment>
<dbReference type="Proteomes" id="UP000192578">
    <property type="component" value="Unassembled WGS sequence"/>
</dbReference>
<reference evidence="6" key="1">
    <citation type="submission" date="2017-01" db="EMBL/GenBank/DDBJ databases">
        <title>Comparative genomics of anhydrobiosis in the tardigrade Hypsibius dujardini.</title>
        <authorList>
            <person name="Yoshida Y."/>
            <person name="Koutsovoulos G."/>
            <person name="Laetsch D."/>
            <person name="Stevens L."/>
            <person name="Kumar S."/>
            <person name="Horikawa D."/>
            <person name="Ishino K."/>
            <person name="Komine S."/>
            <person name="Tomita M."/>
            <person name="Blaxter M."/>
            <person name="Arakawa K."/>
        </authorList>
    </citation>
    <scope>NUCLEOTIDE SEQUENCE [LARGE SCALE GENOMIC DNA]</scope>
    <source>
        <strain evidence="6">Z151</strain>
    </source>
</reference>
<sequence>MTTLILCAMWSLTVAVLSGEVEAKPTGSFMHAQLDEQAQSLVSGVPVARAICRTESAWTKLDTAMDLYGNPVKVLHTFRQNDALVEQMFHEKFCAPTTEEDSSSNNRSSLAPTLHSVAQSVQTCYGIDEARFRGVCLTKYSYVYARVQNQRGVIGWNAINIRGGCECALFPRARA</sequence>
<proteinExistence type="inferred from homology"/>
<dbReference type="GO" id="GO:0007169">
    <property type="term" value="P:cell surface receptor protein tyrosine kinase signaling pathway"/>
    <property type="evidence" value="ECO:0007669"/>
    <property type="project" value="TreeGrafter"/>
</dbReference>
<dbReference type="InterPro" id="IPR020408">
    <property type="entry name" value="Nerve_growth_factor-like"/>
</dbReference>
<dbReference type="GO" id="GO:0008083">
    <property type="term" value="F:growth factor activity"/>
    <property type="evidence" value="ECO:0007669"/>
    <property type="project" value="UniProtKB-KW"/>
</dbReference>
<dbReference type="SUPFAM" id="SSF57501">
    <property type="entry name" value="Cystine-knot cytokines"/>
    <property type="match status" value="1"/>
</dbReference>
<accession>A0A1W0XDT9</accession>
<evidence type="ECO:0000256" key="2">
    <source>
        <dbReference type="ARBA" id="ARBA00023030"/>
    </source>
</evidence>
<evidence type="ECO:0000256" key="1">
    <source>
        <dbReference type="ARBA" id="ARBA00010783"/>
    </source>
</evidence>
<evidence type="ECO:0000313" key="6">
    <source>
        <dbReference type="Proteomes" id="UP000192578"/>
    </source>
</evidence>
<dbReference type="GO" id="GO:0043524">
    <property type="term" value="P:negative regulation of neuron apoptotic process"/>
    <property type="evidence" value="ECO:0007669"/>
    <property type="project" value="TreeGrafter"/>
</dbReference>
<dbReference type="SMART" id="SM00140">
    <property type="entry name" value="NGF"/>
    <property type="match status" value="1"/>
</dbReference>
<gene>
    <name evidence="5" type="ORF">BV898_00569</name>
</gene>
<dbReference type="InterPro" id="IPR029034">
    <property type="entry name" value="Cystine-knot_cytokine"/>
</dbReference>
<comment type="similarity">
    <text evidence="1">Belongs to the NGF-beta family.</text>
</comment>
<evidence type="ECO:0000259" key="4">
    <source>
        <dbReference type="SMART" id="SM00140"/>
    </source>
</evidence>
<dbReference type="PANTHER" id="PTHR11589:SF11">
    <property type="entry name" value="PREPRO-NEUROTROPHIN"/>
    <property type="match status" value="1"/>
</dbReference>
<keyword evidence="6" id="KW-1185">Reference proteome</keyword>
<dbReference type="AlphaFoldDB" id="A0A1W0XDT9"/>
<evidence type="ECO:0000256" key="3">
    <source>
        <dbReference type="SAM" id="SignalP"/>
    </source>
</evidence>